<dbReference type="KEGG" id="lsd:EMK97_09790"/>
<reference evidence="2 3" key="1">
    <citation type="submission" date="2018-12" db="EMBL/GenBank/DDBJ databases">
        <title>Complete genome of Litorilituus sediminis.</title>
        <authorList>
            <person name="Liu A."/>
            <person name="Rong J."/>
        </authorList>
    </citation>
    <scope>NUCLEOTIDE SEQUENCE [LARGE SCALE GENOMIC DNA]</scope>
    <source>
        <strain evidence="2 3">JCM 17549</strain>
    </source>
</reference>
<evidence type="ECO:0000256" key="1">
    <source>
        <dbReference type="SAM" id="MobiDB-lite"/>
    </source>
</evidence>
<sequence length="151" mass="16694">MPHSLQAGEPDPLEKIEIRGKRYQHPNPNHQSYKGYYTGTGTIPTNHNNDEPSSGGGSKSTDKDKKDCELKADAQLKICNATHRRNYHDTLESKCNFQASSTIGADGIVIKASLTIDEYTQCVNLAVAKRDRDLAYCAVDKAITLSEECHQ</sequence>
<dbReference type="Proteomes" id="UP000290244">
    <property type="component" value="Chromosome"/>
</dbReference>
<keyword evidence="3" id="KW-1185">Reference proteome</keyword>
<organism evidence="2 3">
    <name type="scientific">Litorilituus sediminis</name>
    <dbReference type="NCBI Taxonomy" id="718192"/>
    <lineage>
        <taxon>Bacteria</taxon>
        <taxon>Pseudomonadati</taxon>
        <taxon>Pseudomonadota</taxon>
        <taxon>Gammaproteobacteria</taxon>
        <taxon>Alteromonadales</taxon>
        <taxon>Colwelliaceae</taxon>
        <taxon>Litorilituus</taxon>
    </lineage>
</organism>
<dbReference type="RefSeq" id="WP_130601690.1">
    <property type="nucleotide sequence ID" value="NZ_CP034759.1"/>
</dbReference>
<dbReference type="AlphaFoldDB" id="A0A4P6P3R9"/>
<evidence type="ECO:0000313" key="2">
    <source>
        <dbReference type="EMBL" id="QBG35983.1"/>
    </source>
</evidence>
<protein>
    <submittedName>
        <fullName evidence="2">Uncharacterized protein</fullName>
    </submittedName>
</protein>
<gene>
    <name evidence="2" type="ORF">EMK97_09790</name>
</gene>
<accession>A0A4P6P3R9</accession>
<feature type="region of interest" description="Disordered" evidence="1">
    <location>
        <begin position="1"/>
        <end position="66"/>
    </location>
</feature>
<dbReference type="EMBL" id="CP034759">
    <property type="protein sequence ID" value="QBG35983.1"/>
    <property type="molecule type" value="Genomic_DNA"/>
</dbReference>
<name>A0A4P6P3R9_9GAMM</name>
<proteinExistence type="predicted"/>
<evidence type="ECO:0000313" key="3">
    <source>
        <dbReference type="Proteomes" id="UP000290244"/>
    </source>
</evidence>